<sequence>MENLHDRKLKRLVSDRGGKFLNHKFKALSEEHRFQNITSPEETPQHNGFSERANQSILVKTRCISNHSKLPKVYWAEAVHIDTVLSNIVLAPSRSNKSPFSLSRGLSPWLKNIRTFGCQAVIALQKGHREWKFGPYRCEGILLGFENNNTSYHILRTLDKKVIVTWHAKFNEDIFPGIAGPSGDLTVTWSSSNWPTDMVDEPHTAASVLVDEVQTDRLAPKGIESVVYEPHMPQEEVASTPVEAQTSLPSSPRPRIKVIGPWHPTLITSDILEQNILPYSRRANALVKLTSDDLRAFRQALKSTNKDAWVKANNKELGSMANLGVWAVVDLNPCYKLIGTTWVFKTKRNHLGEVFEHKACLCAQGFTQSPGIDYKTTYSPTGLFNSLRTLISFAETNSLSFHQIDVKCAFLNSPLKEMVYLPIPQGFNLAKDRQCFELRKAIYDPCVFHWGGDCPVWLYIHVDDIAIFGAVTSYFKSEISREFAIKDIGPDDLMLGVKVTHSSSEISLDQKHFTDSLLFSYGRQECRPVSTPLLPNENLSPSTKEEVIEFKKLSFNYQSAIGSINYLSMATRTNLLHAVSSLSKFLENPGMSHWKSFLHVLRYLCGSPNLGLVYSRNSYHGIATYSDADWGHSAEAEYKAQCDLASKILWLRQWAQECAVFHSVTPIPVYEDNQSCINAANGDCNINNKHMKLINIQLHFIKEEIRSSIIQLNYTPTSSMLADFLTKSVSHPALSRALATLDVLQLGVRRMLKIISIQTKTINTPSHNANKIPKL</sequence>
<dbReference type="Pfam" id="PF25597">
    <property type="entry name" value="SH3_retrovirus"/>
    <property type="match status" value="1"/>
</dbReference>
<protein>
    <recommendedName>
        <fullName evidence="2">Integrase catalytic domain-containing protein</fullName>
    </recommendedName>
</protein>
<dbReference type="PANTHER" id="PTHR11439">
    <property type="entry name" value="GAG-POL-RELATED RETROTRANSPOSON"/>
    <property type="match status" value="1"/>
</dbReference>
<dbReference type="EMBL" id="AVOT02003842">
    <property type="protein sequence ID" value="MBW0474738.1"/>
    <property type="molecule type" value="Genomic_DNA"/>
</dbReference>
<reference evidence="3" key="1">
    <citation type="submission" date="2021-03" db="EMBL/GenBank/DDBJ databases">
        <title>Draft genome sequence of rust myrtle Austropuccinia psidii MF-1, a brazilian biotype.</title>
        <authorList>
            <person name="Quecine M.C."/>
            <person name="Pachon D.M.R."/>
            <person name="Bonatelli M.L."/>
            <person name="Correr F.H."/>
            <person name="Franceschini L.M."/>
            <person name="Leite T.F."/>
            <person name="Margarido G.R.A."/>
            <person name="Almeida C.A."/>
            <person name="Ferrarezi J.A."/>
            <person name="Labate C.A."/>
        </authorList>
    </citation>
    <scope>NUCLEOTIDE SEQUENCE</scope>
    <source>
        <strain evidence="3">MF-1</strain>
    </source>
</reference>
<feature type="domain" description="Integrase catalytic" evidence="2">
    <location>
        <begin position="1"/>
        <end position="107"/>
    </location>
</feature>
<dbReference type="GO" id="GO:0015074">
    <property type="term" value="P:DNA integration"/>
    <property type="evidence" value="ECO:0007669"/>
    <property type="project" value="InterPro"/>
</dbReference>
<keyword evidence="4" id="KW-1185">Reference proteome</keyword>
<evidence type="ECO:0000313" key="4">
    <source>
        <dbReference type="Proteomes" id="UP000765509"/>
    </source>
</evidence>
<evidence type="ECO:0000313" key="3">
    <source>
        <dbReference type="EMBL" id="MBW0474738.1"/>
    </source>
</evidence>
<dbReference type="InterPro" id="IPR012337">
    <property type="entry name" value="RNaseH-like_sf"/>
</dbReference>
<name>A0A9Q3C0K3_9BASI</name>
<dbReference type="PROSITE" id="PS50994">
    <property type="entry name" value="INTEGRASE"/>
    <property type="match status" value="1"/>
</dbReference>
<keyword evidence="1" id="KW-0694">RNA-binding</keyword>
<dbReference type="InterPro" id="IPR001584">
    <property type="entry name" value="Integrase_cat-core"/>
</dbReference>
<organism evidence="3 4">
    <name type="scientific">Austropuccinia psidii MF-1</name>
    <dbReference type="NCBI Taxonomy" id="1389203"/>
    <lineage>
        <taxon>Eukaryota</taxon>
        <taxon>Fungi</taxon>
        <taxon>Dikarya</taxon>
        <taxon>Basidiomycota</taxon>
        <taxon>Pucciniomycotina</taxon>
        <taxon>Pucciniomycetes</taxon>
        <taxon>Pucciniales</taxon>
        <taxon>Sphaerophragmiaceae</taxon>
        <taxon>Austropuccinia</taxon>
    </lineage>
</organism>
<dbReference type="Proteomes" id="UP000765509">
    <property type="component" value="Unassembled WGS sequence"/>
</dbReference>
<dbReference type="InterPro" id="IPR036397">
    <property type="entry name" value="RNaseH_sf"/>
</dbReference>
<dbReference type="AlphaFoldDB" id="A0A9Q3C0K3"/>
<comment type="caution">
    <text evidence="3">The sequence shown here is derived from an EMBL/GenBank/DDBJ whole genome shotgun (WGS) entry which is preliminary data.</text>
</comment>
<proteinExistence type="predicted"/>
<dbReference type="Pfam" id="PF07727">
    <property type="entry name" value="RVT_2"/>
    <property type="match status" value="1"/>
</dbReference>
<dbReference type="InterPro" id="IPR043502">
    <property type="entry name" value="DNA/RNA_pol_sf"/>
</dbReference>
<dbReference type="SUPFAM" id="SSF56672">
    <property type="entry name" value="DNA/RNA polymerases"/>
    <property type="match status" value="1"/>
</dbReference>
<dbReference type="GO" id="GO:0003723">
    <property type="term" value="F:RNA binding"/>
    <property type="evidence" value="ECO:0007669"/>
    <property type="project" value="UniProtKB-KW"/>
</dbReference>
<dbReference type="InterPro" id="IPR057670">
    <property type="entry name" value="SH3_retrovirus"/>
</dbReference>
<evidence type="ECO:0000259" key="2">
    <source>
        <dbReference type="PROSITE" id="PS50994"/>
    </source>
</evidence>
<dbReference type="GO" id="GO:0005634">
    <property type="term" value="C:nucleus"/>
    <property type="evidence" value="ECO:0007669"/>
    <property type="project" value="UniProtKB-ARBA"/>
</dbReference>
<dbReference type="SUPFAM" id="SSF53098">
    <property type="entry name" value="Ribonuclease H-like"/>
    <property type="match status" value="1"/>
</dbReference>
<dbReference type="CDD" id="cd09272">
    <property type="entry name" value="RNase_HI_RT_Ty1"/>
    <property type="match status" value="1"/>
</dbReference>
<dbReference type="PANTHER" id="PTHR11439:SF483">
    <property type="entry name" value="PEPTIDE SYNTHASE GLIP-LIKE, PUTATIVE (AFU_ORTHOLOGUE AFUA_3G12920)-RELATED"/>
    <property type="match status" value="1"/>
</dbReference>
<dbReference type="Gene3D" id="3.30.420.10">
    <property type="entry name" value="Ribonuclease H-like superfamily/Ribonuclease H"/>
    <property type="match status" value="1"/>
</dbReference>
<evidence type="ECO:0000256" key="1">
    <source>
        <dbReference type="ARBA" id="ARBA00022884"/>
    </source>
</evidence>
<dbReference type="InterPro" id="IPR013103">
    <property type="entry name" value="RVT_2"/>
</dbReference>
<accession>A0A9Q3C0K3</accession>
<gene>
    <name evidence="3" type="ORF">O181_014453</name>
</gene>